<dbReference type="PANTHER" id="PTHR44845:SF6">
    <property type="entry name" value="BETA-ALANINE-ACTIVATING ENZYME"/>
    <property type="match status" value="1"/>
</dbReference>
<dbReference type="InterPro" id="IPR020845">
    <property type="entry name" value="AMP-binding_CS"/>
</dbReference>
<dbReference type="OrthoDB" id="416786at2759"/>
<feature type="domain" description="Carrier" evidence="4">
    <location>
        <begin position="531"/>
        <end position="606"/>
    </location>
</feature>
<dbReference type="PANTHER" id="PTHR44845">
    <property type="entry name" value="CARRIER DOMAIN-CONTAINING PROTEIN"/>
    <property type="match status" value="1"/>
</dbReference>
<dbReference type="SUPFAM" id="SSF51735">
    <property type="entry name" value="NAD(P)-binding Rossmann-fold domains"/>
    <property type="match status" value="2"/>
</dbReference>
<dbReference type="SUPFAM" id="SSF47336">
    <property type="entry name" value="ACP-like"/>
    <property type="match status" value="1"/>
</dbReference>
<dbReference type="CDD" id="cd05235">
    <property type="entry name" value="SDR_e1"/>
    <property type="match status" value="1"/>
</dbReference>
<dbReference type="InterPro" id="IPR045851">
    <property type="entry name" value="AMP-bd_C_sf"/>
</dbReference>
<dbReference type="Gene3D" id="1.10.1200.10">
    <property type="entry name" value="ACP-like"/>
    <property type="match status" value="1"/>
</dbReference>
<name>A0A8R1VY33_ACYPI</name>
<dbReference type="Gene3D" id="3.40.50.720">
    <property type="entry name" value="NAD(P)-binding Rossmann-like Domain"/>
    <property type="match status" value="2"/>
</dbReference>
<dbReference type="Pfam" id="PF00550">
    <property type="entry name" value="PP-binding"/>
    <property type="match status" value="1"/>
</dbReference>
<dbReference type="Proteomes" id="UP000007819">
    <property type="component" value="Chromosome A2"/>
</dbReference>
<organism evidence="5 6">
    <name type="scientific">Acyrthosiphon pisum</name>
    <name type="common">Pea aphid</name>
    <dbReference type="NCBI Taxonomy" id="7029"/>
    <lineage>
        <taxon>Eukaryota</taxon>
        <taxon>Metazoa</taxon>
        <taxon>Ecdysozoa</taxon>
        <taxon>Arthropoda</taxon>
        <taxon>Hexapoda</taxon>
        <taxon>Insecta</taxon>
        <taxon>Pterygota</taxon>
        <taxon>Neoptera</taxon>
        <taxon>Paraneoptera</taxon>
        <taxon>Hemiptera</taxon>
        <taxon>Sternorrhyncha</taxon>
        <taxon>Aphidomorpha</taxon>
        <taxon>Aphidoidea</taxon>
        <taxon>Aphididae</taxon>
        <taxon>Macrosiphini</taxon>
        <taxon>Acyrthosiphon</taxon>
    </lineage>
</organism>
<dbReference type="PROSITE" id="PS50075">
    <property type="entry name" value="CARRIER"/>
    <property type="match status" value="1"/>
</dbReference>
<dbReference type="SUPFAM" id="SSF56801">
    <property type="entry name" value="Acetyl-CoA synthetase-like"/>
    <property type="match status" value="1"/>
</dbReference>
<evidence type="ECO:0000313" key="6">
    <source>
        <dbReference type="Proteomes" id="UP000007819"/>
    </source>
</evidence>
<dbReference type="InterPro" id="IPR009081">
    <property type="entry name" value="PP-bd_ACP"/>
</dbReference>
<protein>
    <recommendedName>
        <fullName evidence="4">Carrier domain-containing protein</fullName>
    </recommendedName>
</protein>
<keyword evidence="1" id="KW-0596">Phosphopantetheine</keyword>
<dbReference type="NCBIfam" id="TIGR01746">
    <property type="entry name" value="Thioester-redct"/>
    <property type="match status" value="1"/>
</dbReference>
<dbReference type="InterPro" id="IPR002347">
    <property type="entry name" value="SDR_fam"/>
</dbReference>
<keyword evidence="3" id="KW-0560">Oxidoreductase</keyword>
<dbReference type="AlphaFoldDB" id="A0A8R1VY33"/>
<dbReference type="InterPro" id="IPR010080">
    <property type="entry name" value="Thioester_reductase-like_dom"/>
</dbReference>
<dbReference type="Gene3D" id="3.40.50.12780">
    <property type="entry name" value="N-terminal domain of ligase-like"/>
    <property type="match status" value="1"/>
</dbReference>
<keyword evidence="2" id="KW-0597">Phosphoprotein</keyword>
<accession>A0A8R1VY33</accession>
<dbReference type="GeneID" id="100166955"/>
<dbReference type="FunFam" id="3.40.50.720:FF:000047">
    <property type="entry name" value="NADP-dependent L-serine/L-allo-threonine dehydrogenase"/>
    <property type="match status" value="1"/>
</dbReference>
<dbReference type="InterPro" id="IPR013120">
    <property type="entry name" value="FAR_NAD-bd"/>
</dbReference>
<dbReference type="PRINTS" id="PR00081">
    <property type="entry name" value="GDHRDH"/>
</dbReference>
<dbReference type="InterPro" id="IPR036291">
    <property type="entry name" value="NAD(P)-bd_dom_sf"/>
</dbReference>
<dbReference type="Pfam" id="PF07993">
    <property type="entry name" value="NAD_binding_4"/>
    <property type="match status" value="1"/>
</dbReference>
<dbReference type="EnsemblMetazoa" id="XM_001942582.5">
    <property type="protein sequence ID" value="XP_001942617.2"/>
    <property type="gene ID" value="LOC100166955"/>
</dbReference>
<keyword evidence="6" id="KW-1185">Reference proteome</keyword>
<dbReference type="InterPro" id="IPR000873">
    <property type="entry name" value="AMP-dep_synth/lig_dom"/>
</dbReference>
<dbReference type="InterPro" id="IPR025110">
    <property type="entry name" value="AMP-bd_C"/>
</dbReference>
<reference evidence="5" key="2">
    <citation type="submission" date="2022-06" db="UniProtKB">
        <authorList>
            <consortium name="EnsemblMetazoa"/>
        </authorList>
    </citation>
    <scope>IDENTIFICATION</scope>
</reference>
<evidence type="ECO:0000259" key="4">
    <source>
        <dbReference type="PROSITE" id="PS50075"/>
    </source>
</evidence>
<evidence type="ECO:0000256" key="2">
    <source>
        <dbReference type="ARBA" id="ARBA00022553"/>
    </source>
</evidence>
<dbReference type="CDD" id="cd05930">
    <property type="entry name" value="A_NRPS"/>
    <property type="match status" value="1"/>
</dbReference>
<dbReference type="InterPro" id="IPR042099">
    <property type="entry name" value="ANL_N_sf"/>
</dbReference>
<dbReference type="InterPro" id="IPR036736">
    <property type="entry name" value="ACP-like_sf"/>
</dbReference>
<dbReference type="PROSITE" id="PS00061">
    <property type="entry name" value="ADH_SHORT"/>
    <property type="match status" value="1"/>
</dbReference>
<proteinExistence type="predicted"/>
<dbReference type="GO" id="GO:0016616">
    <property type="term" value="F:oxidoreductase activity, acting on the CH-OH group of donors, NAD or NADP as acceptor"/>
    <property type="evidence" value="ECO:0007669"/>
    <property type="project" value="UniProtKB-ARBA"/>
</dbReference>
<dbReference type="RefSeq" id="XP_001942617.2">
    <property type="nucleotide sequence ID" value="XM_001942582.5"/>
</dbReference>
<sequence length="1278" mass="143039">MSKVPLVNMSNYDKQGCLDEMFKIQANATPNAVAVINIDGSMVTFKELDEMTDLLAAKLRSIGVCKNSIVGIMMERCLEYTISYIAIHKAGGACLILEVSYPLPLLRSVLEDSTPKAILTKEFFESRFEEQQLIYLDNGWYDRLKKSVDKSLLKKEPNELDDLAIVVFSSGTTGKPKGIQCPHRGAVYSFTWRHKAYPYVADDREACNVFFIWEMIRPLLKGIPLYIIPDDAIYDPPRLLEFLRKNKITRMLFTPSLLQSVLDYKGINVPEGFQTLRQIWICGEVMTSSLRDRMEKIVPWVKMFNFFSVSECHDVTCADVSKASDLGQSKFVPVGAPFPGVHVLIMDNEYNVKSIGISGEIYVGGPTLAIGYLNRPELTALRFIKRPSTVPKEFGDRLYKTGDWGYLRTDGSLEISGRCDTMVKIRGYTVELQAIEATILSEPEVNSVCVLSIGEEGTDKYLIGYVVLEAEANLSASSLKQRLKLKLPFYMVPPFFFFLDRLPVVEASGKLDKSVLPKIILDEANGILVENFKTQTEKTVGTIFCKALKTYSLDVEDNFFENGGHSLLAASVIGELNCTFGTQFRVHDLFLNPNVKAMASLLDQNISSASHEINLMEELNNLVNDFTISDKMIRWFWRAVNLNKNKFTNGNVLLTGATGFVGAFILQKLLQTQVNIFCLIRDSAEYKPLEKLEQTMKRYNLSVGSSSGPFYSKVIVLKGDVSLVHFGMSDDDYEALCFDIDYVIHAAAQVNLLYPFGALYTNNVIGTKNIIQFCTDGKIKPLHHISSSAVFPQGLKDISENDNPENWAPLLKNGYGQTKWLAEQLILNAIKKGLPASIFRCGNISGSRLVSSWNLADFTLFIIQGVLYTNAYPDISWEIELTPVDFVANTIVELTQNINDSSGKIYHLVNDTLNSKHLWEVMKDVGYSLECVSYKKWTEIIEKNSILQPQLASLSYLLNSTVEDNNYFQNQSTVKKINVESYLASANLKYPNLDSNECHRILKTLADLNLIPQMAITKGSEKSLLTQSLPLKSKVVFITGASSGIGYEITKSLALAGAIVIPTGRRIHRLMELKNKIYSLGVTNKNTVFPYEMDVTNPINVRTVVRNVEESIGPIDIMIINAGVMFYTTFDKCKLDEWDEMVRVNCNGMLNCLGAVLPTMTLRNSGHVVNITSNAGRRSFPGLGVYSGTKFFMEGIASALRTEMTEHNVKVTCIQPGDVKTELLHRTSDYEALNRYDCSSNNEILEPSNIAEAVLFAVKQPLFCAVNEILIEPKMLPI</sequence>
<dbReference type="KEGG" id="api:100166955"/>
<dbReference type="PROSITE" id="PS00455">
    <property type="entry name" value="AMP_BINDING"/>
    <property type="match status" value="1"/>
</dbReference>
<dbReference type="Gene3D" id="3.30.300.30">
    <property type="match status" value="1"/>
</dbReference>
<dbReference type="InterPro" id="IPR020904">
    <property type="entry name" value="Sc_DH/Rdtase_CS"/>
</dbReference>
<dbReference type="Pfam" id="PF13193">
    <property type="entry name" value="AMP-binding_C"/>
    <property type="match status" value="1"/>
</dbReference>
<dbReference type="Pfam" id="PF00501">
    <property type="entry name" value="AMP-binding"/>
    <property type="match status" value="1"/>
</dbReference>
<evidence type="ECO:0000256" key="1">
    <source>
        <dbReference type="ARBA" id="ARBA00022450"/>
    </source>
</evidence>
<dbReference type="Pfam" id="PF00106">
    <property type="entry name" value="adh_short"/>
    <property type="match status" value="1"/>
</dbReference>
<reference evidence="6" key="1">
    <citation type="submission" date="2010-06" db="EMBL/GenBank/DDBJ databases">
        <authorList>
            <person name="Jiang H."/>
            <person name="Abraham K."/>
            <person name="Ali S."/>
            <person name="Alsbrooks S.L."/>
            <person name="Anim B.N."/>
            <person name="Anosike U.S."/>
            <person name="Attaway T."/>
            <person name="Bandaranaike D.P."/>
            <person name="Battles P.K."/>
            <person name="Bell S.N."/>
            <person name="Bell A.V."/>
            <person name="Beltran B."/>
            <person name="Bickham C."/>
            <person name="Bustamante Y."/>
            <person name="Caleb T."/>
            <person name="Canada A."/>
            <person name="Cardenas V."/>
            <person name="Carter K."/>
            <person name="Chacko J."/>
            <person name="Chandrabose M.N."/>
            <person name="Chavez D."/>
            <person name="Chavez A."/>
            <person name="Chen L."/>
            <person name="Chu H.-S."/>
            <person name="Claassen K.J."/>
            <person name="Cockrell R."/>
            <person name="Collins M."/>
            <person name="Cooper J.A."/>
            <person name="Cree A."/>
            <person name="Curry S.M."/>
            <person name="Da Y."/>
            <person name="Dao M.D."/>
            <person name="Das B."/>
            <person name="Davila M.-L."/>
            <person name="Davy-Carroll L."/>
            <person name="Denson S."/>
            <person name="Dinh H."/>
            <person name="Ebong V.E."/>
            <person name="Edwards J.R."/>
            <person name="Egan A."/>
            <person name="El-Daye J."/>
            <person name="Escobedo L."/>
            <person name="Fernandez S."/>
            <person name="Fernando P.R."/>
            <person name="Flagg N."/>
            <person name="Forbes L.D."/>
            <person name="Fowler R.G."/>
            <person name="Fu Q."/>
            <person name="Gabisi R.A."/>
            <person name="Ganer J."/>
            <person name="Garbino Pronczuk A."/>
            <person name="Garcia R.M."/>
            <person name="Garner T."/>
            <person name="Garrett T.E."/>
            <person name="Gonzalez D.A."/>
            <person name="Hamid H."/>
            <person name="Hawkins E.S."/>
            <person name="Hirani K."/>
            <person name="Hogues M.E."/>
            <person name="Hollins B."/>
            <person name="Hsiao C.-H."/>
            <person name="Jabil R."/>
            <person name="James M.L."/>
            <person name="Jhangiani S.N."/>
            <person name="Johnson B."/>
            <person name="Johnson Q."/>
            <person name="Joshi V."/>
            <person name="Kalu J.B."/>
            <person name="Kam C."/>
            <person name="Kashfia A."/>
            <person name="Keebler J."/>
            <person name="Kisamo H."/>
            <person name="Kovar C.L."/>
            <person name="Lago L.A."/>
            <person name="Lai C.-Y."/>
            <person name="Laidlaw J."/>
            <person name="Lara F."/>
            <person name="Le T.-K."/>
            <person name="Lee S.L."/>
            <person name="Legall F.H."/>
            <person name="Lemon S.J."/>
            <person name="Lewis L.R."/>
            <person name="Li B."/>
            <person name="Liu Y."/>
            <person name="Liu Y.-S."/>
            <person name="Lopez J."/>
            <person name="Lozado R.J."/>
            <person name="Lu J."/>
            <person name="Madu R.C."/>
            <person name="Maheshwari M."/>
            <person name="Maheshwari R."/>
            <person name="Malloy K."/>
            <person name="Martinez E."/>
            <person name="Mathew T."/>
            <person name="Mercado I.C."/>
            <person name="Mercado C."/>
            <person name="Meyer B."/>
            <person name="Montgomery K."/>
            <person name="Morgan M.B."/>
            <person name="Munidasa M."/>
            <person name="Nazareth L.V."/>
            <person name="Nelson J."/>
            <person name="Ng B.M."/>
            <person name="Nguyen N.B."/>
            <person name="Nguyen P.Q."/>
            <person name="Nguyen T."/>
            <person name="Obregon M."/>
            <person name="Okwuonu G.O."/>
            <person name="Onwere C.G."/>
            <person name="Orozco G."/>
            <person name="Parra A."/>
            <person name="Patel S."/>
            <person name="Patil S."/>
            <person name="Perez A."/>
            <person name="Perez Y."/>
            <person name="Pham C."/>
            <person name="Primus E.L."/>
            <person name="Pu L.-L."/>
            <person name="Puazo M."/>
            <person name="Qin X."/>
            <person name="Quiroz J.B."/>
            <person name="Reese J."/>
            <person name="Richards S."/>
            <person name="Rives C.M."/>
            <person name="Robberts R."/>
            <person name="Ruiz S.J."/>
            <person name="Ruiz M.J."/>
            <person name="Santibanez J."/>
            <person name="Schneider B.W."/>
            <person name="Sisson I."/>
            <person name="Smith M."/>
            <person name="Sodergren E."/>
            <person name="Song X.-Z."/>
            <person name="Song B.B."/>
            <person name="Summersgill H."/>
            <person name="Thelus R."/>
            <person name="Thornton R.D."/>
            <person name="Trejos Z.Y."/>
            <person name="Usmani K."/>
            <person name="Vattathil S."/>
            <person name="Villasana D."/>
            <person name="Walker D.L."/>
            <person name="Wang S."/>
            <person name="Wang K."/>
            <person name="White C.S."/>
            <person name="Williams A.C."/>
            <person name="Williamson J."/>
            <person name="Wilson K."/>
            <person name="Woghiren I.O."/>
            <person name="Woodworth J.R."/>
            <person name="Worley K.C."/>
            <person name="Wright R.A."/>
            <person name="Wu W."/>
            <person name="Young L."/>
            <person name="Zhang L."/>
            <person name="Zhang J."/>
            <person name="Zhu Y."/>
            <person name="Muzny D.M."/>
            <person name="Weinstock G."/>
            <person name="Gibbs R.A."/>
        </authorList>
    </citation>
    <scope>NUCLEOTIDE SEQUENCE [LARGE SCALE GENOMIC DNA]</scope>
    <source>
        <strain evidence="6">LSR1</strain>
    </source>
</reference>
<evidence type="ECO:0000313" key="5">
    <source>
        <dbReference type="EnsemblMetazoa" id="XP_001942617.2"/>
    </source>
</evidence>
<evidence type="ECO:0000256" key="3">
    <source>
        <dbReference type="ARBA" id="ARBA00023002"/>
    </source>
</evidence>